<gene>
    <name evidence="4" type="ORF">BDV23DRAFT_153713</name>
</gene>
<accession>A0A5N7CAW5</accession>
<evidence type="ECO:0000259" key="3">
    <source>
        <dbReference type="Pfam" id="PF05368"/>
    </source>
</evidence>
<dbReference type="Proteomes" id="UP000326877">
    <property type="component" value="Unassembled WGS sequence"/>
</dbReference>
<comment type="similarity">
    <text evidence="1">Belongs to the NmrA-type oxidoreductase family.</text>
</comment>
<dbReference type="PANTHER" id="PTHR42748">
    <property type="entry name" value="NITROGEN METABOLITE REPRESSION PROTEIN NMRA FAMILY MEMBER"/>
    <property type="match status" value="1"/>
</dbReference>
<dbReference type="EMBL" id="ML735247">
    <property type="protein sequence ID" value="KAE8391282.1"/>
    <property type="molecule type" value="Genomic_DNA"/>
</dbReference>
<reference evidence="4" key="1">
    <citation type="submission" date="2019-04" db="EMBL/GenBank/DDBJ databases">
        <title>Friends and foes A comparative genomics studyof 23 Aspergillus species from section Flavi.</title>
        <authorList>
            <consortium name="DOE Joint Genome Institute"/>
            <person name="Kjaerbolling I."/>
            <person name="Vesth T."/>
            <person name="Frisvad J.C."/>
            <person name="Nybo J.L."/>
            <person name="Theobald S."/>
            <person name="Kildgaard S."/>
            <person name="Isbrandt T."/>
            <person name="Kuo A."/>
            <person name="Sato A."/>
            <person name="Lyhne E.K."/>
            <person name="Kogle M.E."/>
            <person name="Wiebenga A."/>
            <person name="Kun R.S."/>
            <person name="Lubbers R.J."/>
            <person name="Makela M.R."/>
            <person name="Barry K."/>
            <person name="Chovatia M."/>
            <person name="Clum A."/>
            <person name="Daum C."/>
            <person name="Haridas S."/>
            <person name="He G."/>
            <person name="LaButti K."/>
            <person name="Lipzen A."/>
            <person name="Mondo S."/>
            <person name="Riley R."/>
            <person name="Salamov A."/>
            <person name="Simmons B.A."/>
            <person name="Magnuson J.K."/>
            <person name="Henrissat B."/>
            <person name="Mortensen U.H."/>
            <person name="Larsen T.O."/>
            <person name="Devries R.P."/>
            <person name="Grigoriev I.V."/>
            <person name="Machida M."/>
            <person name="Baker S.E."/>
            <person name="Andersen M.R."/>
        </authorList>
    </citation>
    <scope>NUCLEOTIDE SEQUENCE [LARGE SCALE GENOMIC DNA]</scope>
    <source>
        <strain evidence="4">IBT 14317</strain>
    </source>
</reference>
<name>A0A5N7CAW5_PETAA</name>
<proteinExistence type="inferred from homology"/>
<dbReference type="AlphaFoldDB" id="A0A5N7CAW5"/>
<evidence type="ECO:0000256" key="2">
    <source>
        <dbReference type="ARBA" id="ARBA00022857"/>
    </source>
</evidence>
<dbReference type="SUPFAM" id="SSF51735">
    <property type="entry name" value="NAD(P)-binding Rossmann-fold domains"/>
    <property type="match status" value="1"/>
</dbReference>
<dbReference type="InterPro" id="IPR051164">
    <property type="entry name" value="NmrA-like_oxidored"/>
</dbReference>
<dbReference type="PANTHER" id="PTHR42748:SF7">
    <property type="entry name" value="NMRA LIKE REDOX SENSOR 1-RELATED"/>
    <property type="match status" value="1"/>
</dbReference>
<evidence type="ECO:0000256" key="1">
    <source>
        <dbReference type="ARBA" id="ARBA00006328"/>
    </source>
</evidence>
<organism evidence="4">
    <name type="scientific">Petromyces alliaceus</name>
    <name type="common">Aspergillus alliaceus</name>
    <dbReference type="NCBI Taxonomy" id="209559"/>
    <lineage>
        <taxon>Eukaryota</taxon>
        <taxon>Fungi</taxon>
        <taxon>Dikarya</taxon>
        <taxon>Ascomycota</taxon>
        <taxon>Pezizomycotina</taxon>
        <taxon>Eurotiomycetes</taxon>
        <taxon>Eurotiomycetidae</taxon>
        <taxon>Eurotiales</taxon>
        <taxon>Aspergillaceae</taxon>
        <taxon>Aspergillus</taxon>
        <taxon>Aspergillus subgen. Circumdati</taxon>
    </lineage>
</organism>
<protein>
    <submittedName>
        <fullName evidence="4">NmrA-like family protein</fullName>
    </submittedName>
</protein>
<feature type="domain" description="NmrA-like" evidence="3">
    <location>
        <begin position="2"/>
        <end position="278"/>
    </location>
</feature>
<dbReference type="GO" id="GO:0005634">
    <property type="term" value="C:nucleus"/>
    <property type="evidence" value="ECO:0007669"/>
    <property type="project" value="TreeGrafter"/>
</dbReference>
<dbReference type="Gene3D" id="3.40.50.720">
    <property type="entry name" value="NAD(P)-binding Rossmann-like Domain"/>
    <property type="match status" value="1"/>
</dbReference>
<evidence type="ECO:0000313" key="4">
    <source>
        <dbReference type="EMBL" id="KAE8391282.1"/>
    </source>
</evidence>
<dbReference type="Gene3D" id="3.90.25.10">
    <property type="entry name" value="UDP-galactose 4-epimerase, domain 1"/>
    <property type="match status" value="1"/>
</dbReference>
<dbReference type="OrthoDB" id="9997102at2759"/>
<keyword evidence="2" id="KW-0521">NADP</keyword>
<dbReference type="Pfam" id="PF05368">
    <property type="entry name" value="NmrA"/>
    <property type="match status" value="1"/>
</dbReference>
<dbReference type="InterPro" id="IPR036291">
    <property type="entry name" value="NAD(P)-bd_dom_sf"/>
</dbReference>
<sequence length="306" mass="34447">MSRAVLVTGATGNQGGGVVEALFKANAGLEVLALTRKRSSPRAQWLQEKYPAVKLVEGNVSDASMIFRNATAVAPQGIWGVFYVPVMSPTTSKHDVEERQSKSFIDAALQNNVKHFVYTSVDRGGDDSLSNPTDVPHFTTKHNIEKYLLGKTKASSMDYVILRPTCFFDNFTPGFAGKLVNTCWKVALKDRPLQLVAVSDIGFFGAQAFMHPKEYKNRCISLAGDEITFEEMARTYKARTGENIPMTYSFLAHLLMWSVKDVGNMYRWFYNHGYKADIPTLKKTHPELKDFENWLEKDTKMIKKHS</sequence>
<dbReference type="InterPro" id="IPR008030">
    <property type="entry name" value="NmrA-like"/>
</dbReference>